<evidence type="ECO:0000256" key="3">
    <source>
        <dbReference type="ARBA" id="ARBA00022692"/>
    </source>
</evidence>
<dbReference type="EMBL" id="PVXP01000003">
    <property type="protein sequence ID" value="PRR86612.1"/>
    <property type="molecule type" value="Genomic_DNA"/>
</dbReference>
<dbReference type="InterPro" id="IPR022781">
    <property type="entry name" value="Flagellar_biosynth_FliO"/>
</dbReference>
<dbReference type="OrthoDB" id="1936088at2"/>
<comment type="subcellular location">
    <subcellularLocation>
        <location evidence="1">Cell membrane</location>
    </subcellularLocation>
</comment>
<evidence type="ECO:0008006" key="9">
    <source>
        <dbReference type="Google" id="ProtNLM"/>
    </source>
</evidence>
<evidence type="ECO:0000256" key="5">
    <source>
        <dbReference type="ARBA" id="ARBA00023136"/>
    </source>
</evidence>
<evidence type="ECO:0000256" key="4">
    <source>
        <dbReference type="ARBA" id="ARBA00022989"/>
    </source>
</evidence>
<keyword evidence="2" id="KW-1003">Cell membrane</keyword>
<sequence length="137" mass="16034">MDLQFWWMLFKIILSLLFIIFLIYIFAKYGGGKLRSIQGVRYINILERTQLSKENSLLVVKIGESGYVISSSNGKVEIICELEKEEIMKIENSKSVYEYRDLKDLYTKSGLQNLVNRVSRSISAKKLKVKKEDRDER</sequence>
<evidence type="ECO:0000256" key="6">
    <source>
        <dbReference type="SAM" id="Phobius"/>
    </source>
</evidence>
<evidence type="ECO:0000313" key="8">
    <source>
        <dbReference type="Proteomes" id="UP000237798"/>
    </source>
</evidence>
<keyword evidence="8" id="KW-1185">Reference proteome</keyword>
<dbReference type="GO" id="GO:0044781">
    <property type="term" value="P:bacterial-type flagellum organization"/>
    <property type="evidence" value="ECO:0007669"/>
    <property type="project" value="InterPro"/>
</dbReference>
<gene>
    <name evidence="7" type="ORF">CLLU_04130</name>
</gene>
<keyword evidence="4 6" id="KW-1133">Transmembrane helix</keyword>
<evidence type="ECO:0000256" key="2">
    <source>
        <dbReference type="ARBA" id="ARBA00022475"/>
    </source>
</evidence>
<keyword evidence="5 6" id="KW-0472">Membrane</keyword>
<evidence type="ECO:0000256" key="1">
    <source>
        <dbReference type="ARBA" id="ARBA00004236"/>
    </source>
</evidence>
<reference evidence="7 8" key="1">
    <citation type="submission" date="2018-03" db="EMBL/GenBank/DDBJ databases">
        <title>Genome sequence of Clostridium luticellarii DSM 29923.</title>
        <authorList>
            <person name="Poehlein A."/>
            <person name="Daniel R."/>
        </authorList>
    </citation>
    <scope>NUCLEOTIDE SEQUENCE [LARGE SCALE GENOMIC DNA]</scope>
    <source>
        <strain evidence="7 8">DSM 29923</strain>
    </source>
</reference>
<dbReference type="RefSeq" id="WP_106007915.1">
    <property type="nucleotide sequence ID" value="NZ_JALCPJ010000001.1"/>
</dbReference>
<organism evidence="7 8">
    <name type="scientific">Clostridium luticellarii</name>
    <dbReference type="NCBI Taxonomy" id="1691940"/>
    <lineage>
        <taxon>Bacteria</taxon>
        <taxon>Bacillati</taxon>
        <taxon>Bacillota</taxon>
        <taxon>Clostridia</taxon>
        <taxon>Eubacteriales</taxon>
        <taxon>Clostridiaceae</taxon>
        <taxon>Clostridium</taxon>
    </lineage>
</organism>
<protein>
    <recommendedName>
        <fullName evidence="9">Flagellar protein</fullName>
    </recommendedName>
</protein>
<dbReference type="Proteomes" id="UP000237798">
    <property type="component" value="Unassembled WGS sequence"/>
</dbReference>
<dbReference type="GO" id="GO:0016020">
    <property type="term" value="C:membrane"/>
    <property type="evidence" value="ECO:0007669"/>
    <property type="project" value="InterPro"/>
</dbReference>
<dbReference type="AlphaFoldDB" id="A0A2T0BS17"/>
<evidence type="ECO:0000313" key="7">
    <source>
        <dbReference type="EMBL" id="PRR86612.1"/>
    </source>
</evidence>
<keyword evidence="3 6" id="KW-0812">Transmembrane</keyword>
<comment type="caution">
    <text evidence="7">The sequence shown here is derived from an EMBL/GenBank/DDBJ whole genome shotgun (WGS) entry which is preliminary data.</text>
</comment>
<accession>A0A2T0BS17</accession>
<name>A0A2T0BS17_9CLOT</name>
<proteinExistence type="predicted"/>
<dbReference type="Pfam" id="PF04347">
    <property type="entry name" value="FliO"/>
    <property type="match status" value="1"/>
</dbReference>
<feature type="transmembrane region" description="Helical" evidence="6">
    <location>
        <begin position="6"/>
        <end position="27"/>
    </location>
</feature>